<evidence type="ECO:0000313" key="1">
    <source>
        <dbReference type="EMBL" id="CAB4809324.1"/>
    </source>
</evidence>
<organism evidence="1">
    <name type="scientific">freshwater metagenome</name>
    <dbReference type="NCBI Taxonomy" id="449393"/>
    <lineage>
        <taxon>unclassified sequences</taxon>
        <taxon>metagenomes</taxon>
        <taxon>ecological metagenomes</taxon>
    </lineage>
</organism>
<accession>A0A6J6YM58</accession>
<proteinExistence type="predicted"/>
<reference evidence="1" key="1">
    <citation type="submission" date="2020-05" db="EMBL/GenBank/DDBJ databases">
        <authorList>
            <person name="Chiriac C."/>
            <person name="Salcher M."/>
            <person name="Ghai R."/>
            <person name="Kavagutti S V."/>
        </authorList>
    </citation>
    <scope>NUCLEOTIDE SEQUENCE</scope>
</reference>
<dbReference type="EMBL" id="CAFAAJ010000090">
    <property type="protein sequence ID" value="CAB4809324.1"/>
    <property type="molecule type" value="Genomic_DNA"/>
</dbReference>
<protein>
    <submittedName>
        <fullName evidence="1">Unannotated protein</fullName>
    </submittedName>
</protein>
<sequence length="56" mass="5855">MINRRSRNANAKPVPANLHRFCATGPGRAFAASAASRYRAAVSVSPSEPCSPAIEA</sequence>
<gene>
    <name evidence="1" type="ORF">UFOPK3001_01439</name>
</gene>
<dbReference type="AlphaFoldDB" id="A0A6J6YM58"/>
<name>A0A6J6YM58_9ZZZZ</name>